<organism evidence="1 2">
    <name type="scientific">Geoanaerobacter pelophilus</name>
    <dbReference type="NCBI Taxonomy" id="60036"/>
    <lineage>
        <taxon>Bacteria</taxon>
        <taxon>Pseudomonadati</taxon>
        <taxon>Thermodesulfobacteriota</taxon>
        <taxon>Desulfuromonadia</taxon>
        <taxon>Geobacterales</taxon>
        <taxon>Geobacteraceae</taxon>
        <taxon>Geoanaerobacter</taxon>
    </lineage>
</organism>
<dbReference type="Pfam" id="PF01663">
    <property type="entry name" value="Phosphodiest"/>
    <property type="match status" value="1"/>
</dbReference>
<dbReference type="InterPro" id="IPR023116">
    <property type="entry name" value="Phosphonoacetate_hydro_insert"/>
</dbReference>
<gene>
    <name evidence="1" type="ORF">KI809_16030</name>
</gene>
<dbReference type="AlphaFoldDB" id="A0AAW4L4X6"/>
<dbReference type="InterPro" id="IPR002591">
    <property type="entry name" value="Phosphodiest/P_Trfase"/>
</dbReference>
<dbReference type="Gene3D" id="3.30.1360.110">
    <property type="entry name" value="Domain 2, Phosphonoacetate Hydrolase"/>
    <property type="match status" value="1"/>
</dbReference>
<dbReference type="EMBL" id="JAHCVJ010000007">
    <property type="protein sequence ID" value="MBT0665819.1"/>
    <property type="molecule type" value="Genomic_DNA"/>
</dbReference>
<accession>A0AAW4L4X6</accession>
<evidence type="ECO:0000313" key="2">
    <source>
        <dbReference type="Proteomes" id="UP000811899"/>
    </source>
</evidence>
<dbReference type="InterPro" id="IPR017850">
    <property type="entry name" value="Alkaline_phosphatase_core_sf"/>
</dbReference>
<dbReference type="RefSeq" id="WP_214172590.1">
    <property type="nucleotide sequence ID" value="NZ_JAHCVJ010000007.1"/>
</dbReference>
<evidence type="ECO:0000313" key="1">
    <source>
        <dbReference type="EMBL" id="MBT0665819.1"/>
    </source>
</evidence>
<sequence>MQRTVVLNVVGLTKSLLGGPATPHLNRFLAQSVPIAAITPAVTCSVQSSYLTGTLPSEHGIVANGWYDRALGEVIFWKQSNLLVSGEKIWHEAKRRNPSFTCANSFWWYAMQSAADITLTPRPLYCADGRKLPDCYSVPMELRDRYNAEFGQFPLFQFWGPATSIVSSDWIAKAAMAVERDFSPTLQLVYLPHLDYCLQKLGPKGDLSRDLSEIDAVCGTLCDFFTERGCRIVVLSEYGITEVSRPLHPNRILAEAGLLSLKVDQGREYLDPMTSRAFAVADHQVAHIYVRDKADIAEVKLLFSKVPGIEQVLDTEGKKAYGLDHERSGELVLVSDSASWFTYYWWRDDAKAPDYARTVNIHAKPGYDPCELFLDPAISFPKLKIAGTLAKKLLGFRYLMDVIPLDATLVKGSHGRITDTPDEGPLFMTSAPQLLEGSAITATDVRNLLLRHIFEA</sequence>
<name>A0AAW4L4X6_9BACT</name>
<dbReference type="Gene3D" id="3.40.720.10">
    <property type="entry name" value="Alkaline Phosphatase, subunit A"/>
    <property type="match status" value="1"/>
</dbReference>
<protein>
    <submittedName>
        <fullName evidence="1">Alkaline phosphatase family protein</fullName>
    </submittedName>
</protein>
<dbReference type="SUPFAM" id="SSF53649">
    <property type="entry name" value="Alkaline phosphatase-like"/>
    <property type="match status" value="1"/>
</dbReference>
<dbReference type="PANTHER" id="PTHR10151:SF120">
    <property type="entry name" value="BIS(5'-ADENOSYL)-TRIPHOSPHATASE"/>
    <property type="match status" value="1"/>
</dbReference>
<keyword evidence="2" id="KW-1185">Reference proteome</keyword>
<reference evidence="1 2" key="1">
    <citation type="submission" date="2021-05" db="EMBL/GenBank/DDBJ databases">
        <title>The draft genome of Geobacter pelophilus DSM 12255.</title>
        <authorList>
            <person name="Xu Z."/>
            <person name="Masuda Y."/>
            <person name="Itoh H."/>
            <person name="Senoo K."/>
        </authorList>
    </citation>
    <scope>NUCLEOTIDE SEQUENCE [LARGE SCALE GENOMIC DNA]</scope>
    <source>
        <strain evidence="1 2">DSM 12255</strain>
    </source>
</reference>
<dbReference type="Proteomes" id="UP000811899">
    <property type="component" value="Unassembled WGS sequence"/>
</dbReference>
<dbReference type="PANTHER" id="PTHR10151">
    <property type="entry name" value="ECTONUCLEOTIDE PYROPHOSPHATASE/PHOSPHODIESTERASE"/>
    <property type="match status" value="1"/>
</dbReference>
<proteinExistence type="predicted"/>
<comment type="caution">
    <text evidence="1">The sequence shown here is derived from an EMBL/GenBank/DDBJ whole genome shotgun (WGS) entry which is preliminary data.</text>
</comment>
<dbReference type="GO" id="GO:0016787">
    <property type="term" value="F:hydrolase activity"/>
    <property type="evidence" value="ECO:0007669"/>
    <property type="project" value="UniProtKB-ARBA"/>
</dbReference>